<dbReference type="Gene3D" id="1.10.510.10">
    <property type="entry name" value="Transferase(Phosphotransferase) domain 1"/>
    <property type="match status" value="1"/>
</dbReference>
<reference evidence="2 3" key="1">
    <citation type="journal article" date="2013" name="Proc. Natl. Acad. Sci. U.S.A.">
        <title>Fine-scale variation in meiotic recombination in Mimulus inferred from population shotgun sequencing.</title>
        <authorList>
            <person name="Hellsten U."/>
            <person name="Wright K.M."/>
            <person name="Jenkins J."/>
            <person name="Shu S."/>
            <person name="Yuan Y."/>
            <person name="Wessler S.R."/>
            <person name="Schmutz J."/>
            <person name="Willis J.H."/>
            <person name="Rokhsar D.S."/>
        </authorList>
    </citation>
    <scope>NUCLEOTIDE SEQUENCE [LARGE SCALE GENOMIC DNA]</scope>
    <source>
        <strain evidence="3">cv. DUN x IM62</strain>
    </source>
</reference>
<dbReference type="SUPFAM" id="SSF56112">
    <property type="entry name" value="Protein kinase-like (PK-like)"/>
    <property type="match status" value="1"/>
</dbReference>
<dbReference type="STRING" id="4155.A0A022RPY7"/>
<feature type="non-terminal residue" evidence="2">
    <location>
        <position position="1"/>
    </location>
</feature>
<evidence type="ECO:0000313" key="3">
    <source>
        <dbReference type="Proteomes" id="UP000030748"/>
    </source>
</evidence>
<proteinExistence type="predicted"/>
<dbReference type="PANTHER" id="PTHR45621">
    <property type="entry name" value="OS01G0588500 PROTEIN-RELATED"/>
    <property type="match status" value="1"/>
</dbReference>
<gene>
    <name evidence="2" type="ORF">MIMGU_mgv11b016476mg</name>
</gene>
<sequence length="281" mass="31595">QEPGRVMKLSYEKMVLLTDNFSESNCIGNFQFGKLYYAKIVYPGITAYFMVKKWEVPENCDYDPGDNDLRLMDYNPKLCDFGCTSGGIFLNKKTYSGHNSRSCYGCIDIALCSTGDWSIKQDVFAFGVILLSLISKRVYTDEDSEAGAPFVFEWAFTEYEEALESKSDVKETEFSLVHKSLAAEDDFCTVDGHKITTLALECVNRDEDERPTMKQVVKSLLKLEIVKQNADFIGVNKARNRPEPVGRPGPSNRAYYGPVPVPEKVNHEPARNRPVAVSTLG</sequence>
<dbReference type="EMBL" id="KI630313">
    <property type="protein sequence ID" value="EYU42129.1"/>
    <property type="molecule type" value="Genomic_DNA"/>
</dbReference>
<evidence type="ECO:0000256" key="1">
    <source>
        <dbReference type="SAM" id="MobiDB-lite"/>
    </source>
</evidence>
<accession>A0A022RPY7</accession>
<feature type="region of interest" description="Disordered" evidence="1">
    <location>
        <begin position="238"/>
        <end position="281"/>
    </location>
</feature>
<evidence type="ECO:0000313" key="2">
    <source>
        <dbReference type="EMBL" id="EYU42129.1"/>
    </source>
</evidence>
<organism evidence="2 3">
    <name type="scientific">Erythranthe guttata</name>
    <name type="common">Yellow monkey flower</name>
    <name type="synonym">Mimulus guttatus</name>
    <dbReference type="NCBI Taxonomy" id="4155"/>
    <lineage>
        <taxon>Eukaryota</taxon>
        <taxon>Viridiplantae</taxon>
        <taxon>Streptophyta</taxon>
        <taxon>Embryophyta</taxon>
        <taxon>Tracheophyta</taxon>
        <taxon>Spermatophyta</taxon>
        <taxon>Magnoliopsida</taxon>
        <taxon>eudicotyledons</taxon>
        <taxon>Gunneridae</taxon>
        <taxon>Pentapetalae</taxon>
        <taxon>asterids</taxon>
        <taxon>lamiids</taxon>
        <taxon>Lamiales</taxon>
        <taxon>Phrymaceae</taxon>
        <taxon>Erythranthe</taxon>
    </lineage>
</organism>
<dbReference type="InterPro" id="IPR011009">
    <property type="entry name" value="Kinase-like_dom_sf"/>
</dbReference>
<dbReference type="InterPro" id="IPR050823">
    <property type="entry name" value="Plant_Ser_Thr_Prot_Kinase"/>
</dbReference>
<dbReference type="AlphaFoldDB" id="A0A022RPY7"/>
<keyword evidence="3" id="KW-1185">Reference proteome</keyword>
<dbReference type="Proteomes" id="UP000030748">
    <property type="component" value="Unassembled WGS sequence"/>
</dbReference>
<name>A0A022RPY7_ERYGU</name>
<evidence type="ECO:0008006" key="4">
    <source>
        <dbReference type="Google" id="ProtNLM"/>
    </source>
</evidence>
<protein>
    <recommendedName>
        <fullName evidence="4">Protein kinase domain-containing protein</fullName>
    </recommendedName>
</protein>